<dbReference type="AlphaFoldDB" id="A0A2C9VRV7"/>
<name>A0A2C9VRV7_MANES</name>
<accession>A0A2C9VRV7</accession>
<gene>
    <name evidence="1" type="ORF">MANES_06G130600</name>
</gene>
<organism evidence="1">
    <name type="scientific">Manihot esculenta</name>
    <name type="common">Cassava</name>
    <name type="synonym">Jatropha manihot</name>
    <dbReference type="NCBI Taxonomy" id="3983"/>
    <lineage>
        <taxon>Eukaryota</taxon>
        <taxon>Viridiplantae</taxon>
        <taxon>Streptophyta</taxon>
        <taxon>Embryophyta</taxon>
        <taxon>Tracheophyta</taxon>
        <taxon>Spermatophyta</taxon>
        <taxon>Magnoliopsida</taxon>
        <taxon>eudicotyledons</taxon>
        <taxon>Gunneridae</taxon>
        <taxon>Pentapetalae</taxon>
        <taxon>rosids</taxon>
        <taxon>fabids</taxon>
        <taxon>Malpighiales</taxon>
        <taxon>Euphorbiaceae</taxon>
        <taxon>Crotonoideae</taxon>
        <taxon>Manihoteae</taxon>
        <taxon>Manihot</taxon>
    </lineage>
</organism>
<dbReference type="STRING" id="3983.A0A2C9VRV7"/>
<dbReference type="EMBL" id="CM004392">
    <property type="protein sequence ID" value="OAY48089.1"/>
    <property type="molecule type" value="Genomic_DNA"/>
</dbReference>
<evidence type="ECO:0000313" key="1">
    <source>
        <dbReference type="EMBL" id="OAY48089.1"/>
    </source>
</evidence>
<reference evidence="1" key="1">
    <citation type="submission" date="2016-02" db="EMBL/GenBank/DDBJ databases">
        <title>WGS assembly of Manihot esculenta.</title>
        <authorList>
            <person name="Bredeson J.V."/>
            <person name="Prochnik S.E."/>
            <person name="Lyons J.B."/>
            <person name="Schmutz J."/>
            <person name="Grimwood J."/>
            <person name="Vrebalov J."/>
            <person name="Bart R.S."/>
            <person name="Amuge T."/>
            <person name="Ferguson M.E."/>
            <person name="Green R."/>
            <person name="Putnam N."/>
            <person name="Stites J."/>
            <person name="Rounsley S."/>
            <person name="Rokhsar D.S."/>
        </authorList>
    </citation>
    <scope>NUCLEOTIDE SEQUENCE [LARGE SCALE GENOMIC DNA]</scope>
    <source>
        <tissue evidence="1">Leaf</tissue>
    </source>
</reference>
<dbReference type="OMA" id="ATEMRMS"/>
<protein>
    <submittedName>
        <fullName evidence="1">Uncharacterized protein</fullName>
    </submittedName>
</protein>
<proteinExistence type="predicted"/>
<sequence>MYRSASWNRMADDYFLHSWQNGATEMRMSMSYQLMIQPWKWQRRKNVINVEVGIKTDSVAERIEGLEIEGDVHTDSDGTQTGFLPIDTVDLDVSRTRRTTDHKIFRKLAKRN</sequence>